<dbReference type="HOGENOM" id="CLU_015439_0_2_14"/>
<dbReference type="PRINTS" id="PR01050">
    <property type="entry name" value="PYRUVTKNASE"/>
</dbReference>
<sequence>MRSTKLVATLGPASEQKDVMRELIKAGVNVFRFNFSHGSHEEHGGRLQTAKELNIELGTTVGYLLDTKGPEIRTGEFESKSVLIKKGSTVRISMTPVLGNETYFSVSYPGLYDDMKIGDTVRVDDGYLELVVVEKDEEKRELVTLANNTHAVKSRRGINIPNVVLNMPFISEKDREDIIFAAQNEYDYIAASFTRRAEDVIAVREILDAHGGQRVQIICKIENQEGVDNVDSIIEVADGIMVARGDLGTEIPAEEVPVAQKHMIQSCQARGKVVIVATQMLESMQKNPRPTRAEVSDIAHVVYDGADATMLSGESAAGDYPLESVSIMAKIQERIEHEVDYERLLENGLKGSYDQNNSRLLSLEALGHSASKIALEFNGSAIFAYGYDVAKQAARFRPACPIVAFVDNYRQARGLALYYGVHPIVRGDFMTAAQLLVTNQIGTAGSLVVVLKDGELTLKTL</sequence>
<evidence type="ECO:0000259" key="17">
    <source>
        <dbReference type="Pfam" id="PF02887"/>
    </source>
</evidence>
<dbReference type="Pfam" id="PF00224">
    <property type="entry name" value="PK"/>
    <property type="match status" value="1"/>
</dbReference>
<evidence type="ECO:0000256" key="14">
    <source>
        <dbReference type="NCBIfam" id="TIGR01064"/>
    </source>
</evidence>
<keyword evidence="9 15" id="KW-0418">Kinase</keyword>
<comment type="cofactor">
    <cofactor evidence="1">
        <name>Mg(2+)</name>
        <dbReference type="ChEBI" id="CHEBI:18420"/>
    </cofactor>
</comment>
<dbReference type="SUPFAM" id="SSF52935">
    <property type="entry name" value="PK C-terminal domain-like"/>
    <property type="match status" value="1"/>
</dbReference>
<dbReference type="OrthoDB" id="9812123at2"/>
<dbReference type="NCBIfam" id="NF004978">
    <property type="entry name" value="PRK06354.1"/>
    <property type="match status" value="1"/>
</dbReference>
<dbReference type="FunFam" id="2.40.33.10:FF:000001">
    <property type="entry name" value="Pyruvate kinase"/>
    <property type="match status" value="1"/>
</dbReference>
<evidence type="ECO:0000256" key="4">
    <source>
        <dbReference type="ARBA" id="ARBA00008663"/>
    </source>
</evidence>
<dbReference type="STRING" id="61635.BN85312760"/>
<keyword evidence="6 15" id="KW-0808">Transferase</keyword>
<evidence type="ECO:0000256" key="12">
    <source>
        <dbReference type="ARBA" id="ARBA00023152"/>
    </source>
</evidence>
<dbReference type="InterPro" id="IPR001697">
    <property type="entry name" value="Pyr_Knase"/>
</dbReference>
<evidence type="ECO:0000256" key="9">
    <source>
        <dbReference type="ARBA" id="ARBA00022777"/>
    </source>
</evidence>
<name>U4KPC5_9MOLU</name>
<dbReference type="GO" id="GO:0004743">
    <property type="term" value="F:pyruvate kinase activity"/>
    <property type="evidence" value="ECO:0007669"/>
    <property type="project" value="UniProtKB-UniRule"/>
</dbReference>
<dbReference type="InterPro" id="IPR011037">
    <property type="entry name" value="Pyrv_Knase-like_insert_dom_sf"/>
</dbReference>
<keyword evidence="19" id="KW-1185">Reference proteome</keyword>
<dbReference type="FunFam" id="3.20.20.60:FF:000025">
    <property type="entry name" value="Pyruvate kinase"/>
    <property type="match status" value="1"/>
</dbReference>
<keyword evidence="12 15" id="KW-0324">Glycolysis</keyword>
<dbReference type="InterPro" id="IPR040442">
    <property type="entry name" value="Pyrv_kinase-like_dom_sf"/>
</dbReference>
<accession>U4KPC5</accession>
<dbReference type="GO" id="GO:0016301">
    <property type="term" value="F:kinase activity"/>
    <property type="evidence" value="ECO:0007669"/>
    <property type="project" value="UniProtKB-KW"/>
</dbReference>
<dbReference type="Gene3D" id="3.20.20.60">
    <property type="entry name" value="Phosphoenolpyruvate-binding domains"/>
    <property type="match status" value="1"/>
</dbReference>
<keyword evidence="13 18" id="KW-0670">Pyruvate</keyword>
<dbReference type="NCBIfam" id="NF004491">
    <property type="entry name" value="PRK05826.1"/>
    <property type="match status" value="1"/>
</dbReference>
<keyword evidence="11 15" id="KW-0460">Magnesium</keyword>
<dbReference type="KEGG" id="abra:BN85312760"/>
<evidence type="ECO:0000313" key="19">
    <source>
        <dbReference type="Proteomes" id="UP000032737"/>
    </source>
</evidence>
<comment type="cofactor">
    <cofactor evidence="2">
        <name>K(+)</name>
        <dbReference type="ChEBI" id="CHEBI:29103"/>
    </cofactor>
</comment>
<protein>
    <recommendedName>
        <fullName evidence="5 14">Pyruvate kinase</fullName>
        <ecNumber evidence="5 14">2.7.1.40</ecNumber>
    </recommendedName>
</protein>
<evidence type="ECO:0000259" key="16">
    <source>
        <dbReference type="Pfam" id="PF00224"/>
    </source>
</evidence>
<dbReference type="InterPro" id="IPR036918">
    <property type="entry name" value="Pyrv_Knase_C_sf"/>
</dbReference>
<evidence type="ECO:0000256" key="11">
    <source>
        <dbReference type="ARBA" id="ARBA00022842"/>
    </source>
</evidence>
<evidence type="ECO:0000256" key="15">
    <source>
        <dbReference type="RuleBase" id="RU000504"/>
    </source>
</evidence>
<dbReference type="Pfam" id="PF02887">
    <property type="entry name" value="PK_C"/>
    <property type="match status" value="1"/>
</dbReference>
<comment type="similarity">
    <text evidence="4 15">Belongs to the pyruvate kinase family.</text>
</comment>
<evidence type="ECO:0000313" key="18">
    <source>
        <dbReference type="EMBL" id="CCV66297.1"/>
    </source>
</evidence>
<proteinExistence type="inferred from homology"/>
<comment type="catalytic activity">
    <reaction evidence="15">
        <text>pyruvate + ATP = phosphoenolpyruvate + ADP + H(+)</text>
        <dbReference type="Rhea" id="RHEA:18157"/>
        <dbReference type="ChEBI" id="CHEBI:15361"/>
        <dbReference type="ChEBI" id="CHEBI:15378"/>
        <dbReference type="ChEBI" id="CHEBI:30616"/>
        <dbReference type="ChEBI" id="CHEBI:58702"/>
        <dbReference type="ChEBI" id="CHEBI:456216"/>
        <dbReference type="EC" id="2.7.1.40"/>
    </reaction>
</comment>
<dbReference type="Proteomes" id="UP000032737">
    <property type="component" value="Chromosome"/>
</dbReference>
<keyword evidence="8" id="KW-0547">Nucleotide-binding</keyword>
<dbReference type="Gene3D" id="2.40.33.10">
    <property type="entry name" value="PK beta-barrel domain-like"/>
    <property type="match status" value="1"/>
</dbReference>
<dbReference type="AlphaFoldDB" id="U4KPC5"/>
<dbReference type="GO" id="GO:0000287">
    <property type="term" value="F:magnesium ion binding"/>
    <property type="evidence" value="ECO:0007669"/>
    <property type="project" value="UniProtKB-UniRule"/>
</dbReference>
<evidence type="ECO:0000256" key="8">
    <source>
        <dbReference type="ARBA" id="ARBA00022741"/>
    </source>
</evidence>
<dbReference type="UniPathway" id="UPA00109">
    <property type="reaction ID" value="UER00188"/>
</dbReference>
<evidence type="ECO:0000256" key="2">
    <source>
        <dbReference type="ARBA" id="ARBA00001958"/>
    </source>
</evidence>
<dbReference type="InterPro" id="IPR015793">
    <property type="entry name" value="Pyrv_Knase_brl"/>
</dbReference>
<dbReference type="Gene3D" id="3.40.1380.20">
    <property type="entry name" value="Pyruvate kinase, C-terminal domain"/>
    <property type="match status" value="1"/>
</dbReference>
<comment type="pathway">
    <text evidence="3 15">Carbohydrate degradation; glycolysis; pyruvate from D-glyceraldehyde 3-phosphate: step 5/5.</text>
</comment>
<evidence type="ECO:0000256" key="10">
    <source>
        <dbReference type="ARBA" id="ARBA00022840"/>
    </source>
</evidence>
<evidence type="ECO:0000256" key="7">
    <source>
        <dbReference type="ARBA" id="ARBA00022723"/>
    </source>
</evidence>
<feature type="domain" description="Pyruvate kinase C-terminal" evidence="17">
    <location>
        <begin position="364"/>
        <end position="452"/>
    </location>
</feature>
<evidence type="ECO:0000256" key="3">
    <source>
        <dbReference type="ARBA" id="ARBA00004997"/>
    </source>
</evidence>
<dbReference type="PROSITE" id="PS00110">
    <property type="entry name" value="PYRUVATE_KINASE"/>
    <property type="match status" value="1"/>
</dbReference>
<dbReference type="PANTHER" id="PTHR11817">
    <property type="entry name" value="PYRUVATE KINASE"/>
    <property type="match status" value="1"/>
</dbReference>
<dbReference type="GO" id="GO:0030955">
    <property type="term" value="F:potassium ion binding"/>
    <property type="evidence" value="ECO:0007669"/>
    <property type="project" value="UniProtKB-UniRule"/>
</dbReference>
<evidence type="ECO:0000256" key="6">
    <source>
        <dbReference type="ARBA" id="ARBA00022679"/>
    </source>
</evidence>
<reference evidence="18 19" key="1">
    <citation type="journal article" date="2013" name="J. Mol. Microbiol. Biotechnol.">
        <title>Analysis of the Complete Genomes of Acholeplasma brassicae , A. palmae and A. laidlawii and Their Comparison to the Obligate Parasites from ' Candidatus Phytoplasma'.</title>
        <authorList>
            <person name="Kube M."/>
            <person name="Siewert C."/>
            <person name="Migdoll A.M."/>
            <person name="Duduk B."/>
            <person name="Holz S."/>
            <person name="Rabus R."/>
            <person name="Seemuller E."/>
            <person name="Mitrovic J."/>
            <person name="Muller I."/>
            <person name="Buttner C."/>
            <person name="Reinhardt R."/>
        </authorList>
    </citation>
    <scope>NUCLEOTIDE SEQUENCE [LARGE SCALE GENOMIC DNA]</scope>
    <source>
        <strain evidence="19">0502</strain>
    </source>
</reference>
<dbReference type="NCBIfam" id="TIGR01064">
    <property type="entry name" value="pyruv_kin"/>
    <property type="match status" value="1"/>
</dbReference>
<dbReference type="GO" id="GO:0005524">
    <property type="term" value="F:ATP binding"/>
    <property type="evidence" value="ECO:0007669"/>
    <property type="project" value="UniProtKB-KW"/>
</dbReference>
<evidence type="ECO:0000256" key="13">
    <source>
        <dbReference type="ARBA" id="ARBA00023317"/>
    </source>
</evidence>
<dbReference type="EC" id="2.7.1.40" evidence="5 14"/>
<dbReference type="InterPro" id="IPR018209">
    <property type="entry name" value="Pyrv_Knase_AS"/>
</dbReference>
<keyword evidence="7" id="KW-0479">Metal-binding</keyword>
<dbReference type="RefSeq" id="WP_030005157.1">
    <property type="nucleotide sequence ID" value="NC_022549.1"/>
</dbReference>
<dbReference type="InterPro" id="IPR015806">
    <property type="entry name" value="Pyrv_Knase_insert_dom_sf"/>
</dbReference>
<gene>
    <name evidence="18" type="primary">pykF</name>
    <name evidence="18" type="ORF">BN85312760</name>
</gene>
<dbReference type="EMBL" id="FO681348">
    <property type="protein sequence ID" value="CCV66297.1"/>
    <property type="molecule type" value="Genomic_DNA"/>
</dbReference>
<dbReference type="SUPFAM" id="SSF51621">
    <property type="entry name" value="Phosphoenolpyruvate/pyruvate domain"/>
    <property type="match status" value="1"/>
</dbReference>
<dbReference type="SUPFAM" id="SSF50800">
    <property type="entry name" value="PK beta-barrel domain-like"/>
    <property type="match status" value="1"/>
</dbReference>
<evidence type="ECO:0000256" key="5">
    <source>
        <dbReference type="ARBA" id="ARBA00012142"/>
    </source>
</evidence>
<dbReference type="InterPro" id="IPR015795">
    <property type="entry name" value="Pyrv_Knase_C"/>
</dbReference>
<evidence type="ECO:0000256" key="1">
    <source>
        <dbReference type="ARBA" id="ARBA00001946"/>
    </source>
</evidence>
<dbReference type="InterPro" id="IPR015813">
    <property type="entry name" value="Pyrv/PenolPyrv_kinase-like_dom"/>
</dbReference>
<keyword evidence="10" id="KW-0067">ATP-binding</keyword>
<organism evidence="18 19">
    <name type="scientific">Acholeplasma brassicae</name>
    <dbReference type="NCBI Taxonomy" id="61635"/>
    <lineage>
        <taxon>Bacteria</taxon>
        <taxon>Bacillati</taxon>
        <taxon>Mycoplasmatota</taxon>
        <taxon>Mollicutes</taxon>
        <taxon>Acholeplasmatales</taxon>
        <taxon>Acholeplasmataceae</taxon>
        <taxon>Acholeplasma</taxon>
    </lineage>
</organism>
<feature type="domain" description="Pyruvate kinase barrel" evidence="16">
    <location>
        <begin position="1"/>
        <end position="325"/>
    </location>
</feature>